<feature type="signal peptide" evidence="1">
    <location>
        <begin position="1"/>
        <end position="26"/>
    </location>
</feature>
<evidence type="ECO:0008006" key="4">
    <source>
        <dbReference type="Google" id="ProtNLM"/>
    </source>
</evidence>
<keyword evidence="3" id="KW-1185">Reference proteome</keyword>
<dbReference type="OrthoDB" id="3267550at2"/>
<reference evidence="2 3" key="1">
    <citation type="submission" date="2019-07" db="EMBL/GenBank/DDBJ databases">
        <title>Whole genome shotgun sequence of Cellulomonas xylanilytica NBRC 101102.</title>
        <authorList>
            <person name="Hosoyama A."/>
            <person name="Uohara A."/>
            <person name="Ohji S."/>
            <person name="Ichikawa N."/>
        </authorList>
    </citation>
    <scope>NUCLEOTIDE SEQUENCE [LARGE SCALE GENOMIC DNA]</scope>
    <source>
        <strain evidence="2 3">NBRC 101102</strain>
    </source>
</reference>
<dbReference type="PROSITE" id="PS51257">
    <property type="entry name" value="PROKAR_LIPOPROTEIN"/>
    <property type="match status" value="1"/>
</dbReference>
<evidence type="ECO:0000313" key="2">
    <source>
        <dbReference type="EMBL" id="GEK23368.1"/>
    </source>
</evidence>
<comment type="caution">
    <text evidence="2">The sequence shown here is derived from an EMBL/GenBank/DDBJ whole genome shotgun (WGS) entry which is preliminary data.</text>
</comment>
<dbReference type="AlphaFoldDB" id="A0A510V922"/>
<sequence>MTSPRPRSLRAAALVVGVAVAGLTLAGCSATNQITTDEQYSASDGVRATIGDVRASNLLVLTAAEGDPGTLQGGLINEGSEDRSVTLAIGDEETVVELGPRETVLLGVSDAEDEGYAEVTFPAVDTPPGGLVPVTISTPEDGSIEVQVPVLDGTLPEYASQVPTAPAED</sequence>
<dbReference type="Proteomes" id="UP000321118">
    <property type="component" value="Unassembled WGS sequence"/>
</dbReference>
<accession>A0A510V922</accession>
<evidence type="ECO:0000313" key="3">
    <source>
        <dbReference type="Proteomes" id="UP000321118"/>
    </source>
</evidence>
<gene>
    <name evidence="2" type="ORF">CXY01_38880</name>
</gene>
<organism evidence="2 3">
    <name type="scientific">Cellulomonas xylanilytica</name>
    <dbReference type="NCBI Taxonomy" id="233583"/>
    <lineage>
        <taxon>Bacteria</taxon>
        <taxon>Bacillati</taxon>
        <taxon>Actinomycetota</taxon>
        <taxon>Actinomycetes</taxon>
        <taxon>Micrococcales</taxon>
        <taxon>Cellulomonadaceae</taxon>
        <taxon>Cellulomonas</taxon>
    </lineage>
</organism>
<dbReference type="EMBL" id="BJUB01000015">
    <property type="protein sequence ID" value="GEK23368.1"/>
    <property type="molecule type" value="Genomic_DNA"/>
</dbReference>
<feature type="chain" id="PRO_5039113811" description="Lipoprotein" evidence="1">
    <location>
        <begin position="27"/>
        <end position="169"/>
    </location>
</feature>
<dbReference type="RefSeq" id="WP_146931092.1">
    <property type="nucleotide sequence ID" value="NZ_BJUB01000015.1"/>
</dbReference>
<protein>
    <recommendedName>
        <fullName evidence="4">Lipoprotein</fullName>
    </recommendedName>
</protein>
<keyword evidence="1" id="KW-0732">Signal</keyword>
<proteinExistence type="predicted"/>
<name>A0A510V922_9CELL</name>
<evidence type="ECO:0000256" key="1">
    <source>
        <dbReference type="SAM" id="SignalP"/>
    </source>
</evidence>